<comment type="caution">
    <text evidence="2">The sequence shown here is derived from an EMBL/GenBank/DDBJ whole genome shotgun (WGS) entry which is preliminary data.</text>
</comment>
<dbReference type="Proteomes" id="UP001229486">
    <property type="component" value="Unassembled WGS sequence"/>
</dbReference>
<proteinExistence type="predicted"/>
<keyword evidence="1" id="KW-0472">Membrane</keyword>
<feature type="transmembrane region" description="Helical" evidence="1">
    <location>
        <begin position="6"/>
        <end position="24"/>
    </location>
</feature>
<dbReference type="EMBL" id="JAURTK010000044">
    <property type="protein sequence ID" value="MDP9651970.1"/>
    <property type="molecule type" value="Genomic_DNA"/>
</dbReference>
<gene>
    <name evidence="2" type="ORF">J2793_007445</name>
</gene>
<organism evidence="2 3">
    <name type="scientific">Paraburkholderia caledonica</name>
    <dbReference type="NCBI Taxonomy" id="134536"/>
    <lineage>
        <taxon>Bacteria</taxon>
        <taxon>Pseudomonadati</taxon>
        <taxon>Pseudomonadota</taxon>
        <taxon>Betaproteobacteria</taxon>
        <taxon>Burkholderiales</taxon>
        <taxon>Burkholderiaceae</taxon>
        <taxon>Paraburkholderia</taxon>
    </lineage>
</organism>
<name>A0AB73IPM0_9BURK</name>
<dbReference type="AlphaFoldDB" id="A0AB73IPM0"/>
<protein>
    <submittedName>
        <fullName evidence="2">Uncharacterized protein</fullName>
    </submittedName>
</protein>
<evidence type="ECO:0000256" key="1">
    <source>
        <dbReference type="SAM" id="Phobius"/>
    </source>
</evidence>
<reference evidence="2" key="1">
    <citation type="submission" date="2023-07" db="EMBL/GenBank/DDBJ databases">
        <title>Sorghum-associated microbial communities from plants grown in Nebraska, USA.</title>
        <authorList>
            <person name="Schachtman D."/>
        </authorList>
    </citation>
    <scope>NUCLEOTIDE SEQUENCE</scope>
    <source>
        <strain evidence="2">DS1061</strain>
    </source>
</reference>
<evidence type="ECO:0000313" key="2">
    <source>
        <dbReference type="EMBL" id="MDP9651970.1"/>
    </source>
</evidence>
<evidence type="ECO:0000313" key="3">
    <source>
        <dbReference type="Proteomes" id="UP001229486"/>
    </source>
</evidence>
<sequence>MDSWQEQLTIGVSLLTVLAVGAMLPVVQWRIRLRSLVISVLSMLLILPVVIILIVALSVGSTI</sequence>
<feature type="transmembrane region" description="Helical" evidence="1">
    <location>
        <begin position="36"/>
        <end position="59"/>
    </location>
</feature>
<keyword evidence="1" id="KW-0812">Transmembrane</keyword>
<accession>A0AB73IPM0</accession>
<keyword evidence="1" id="KW-1133">Transmembrane helix</keyword>